<proteinExistence type="predicted"/>
<evidence type="ECO:0008006" key="4">
    <source>
        <dbReference type="Google" id="ProtNLM"/>
    </source>
</evidence>
<protein>
    <recommendedName>
        <fullName evidence="4">PEP-CTERM exosortase interaction domain-containing protein</fullName>
    </recommendedName>
</protein>
<dbReference type="Proteomes" id="UP000010366">
    <property type="component" value="Chromosome"/>
</dbReference>
<accession>K9UBQ5</accession>
<evidence type="ECO:0000256" key="1">
    <source>
        <dbReference type="SAM" id="SignalP"/>
    </source>
</evidence>
<dbReference type="AlphaFoldDB" id="K9UBQ5"/>
<feature type="chain" id="PRO_5003937022" description="PEP-CTERM exosortase interaction domain-containing protein" evidence="1">
    <location>
        <begin position="24"/>
        <end position="188"/>
    </location>
</feature>
<evidence type="ECO:0000313" key="2">
    <source>
        <dbReference type="EMBL" id="AFY92068.1"/>
    </source>
</evidence>
<evidence type="ECO:0000313" key="3">
    <source>
        <dbReference type="Proteomes" id="UP000010366"/>
    </source>
</evidence>
<gene>
    <name evidence="2" type="ORF">Cha6605_0800</name>
</gene>
<dbReference type="EMBL" id="CP003600">
    <property type="protein sequence ID" value="AFY92068.1"/>
    <property type="molecule type" value="Genomic_DNA"/>
</dbReference>
<name>K9UBQ5_CHAP6</name>
<dbReference type="HOGENOM" id="CLU_1452008_0_0_3"/>
<dbReference type="RefSeq" id="WP_015158262.1">
    <property type="nucleotide sequence ID" value="NC_019697.1"/>
</dbReference>
<dbReference type="NCBIfam" id="NF038127">
    <property type="entry name" value="FDP_fam"/>
    <property type="match status" value="1"/>
</dbReference>
<dbReference type="OrthoDB" id="573277at2"/>
<sequence length="188" mass="19465">MKTSNITKLLGIAAVTAGTFASAAPAFGATIATLSGSLANEDAIANVTFVAPSTLVNFKTTSYSTDNFSPVLTLFDGTDDYVNEYIDIGDLNFDLTLTSGITYRAVISAFGRYFNSPINVNFSEGFSGSGSFGLDNNGAPLGSNYALTISTVTTAVPEPADFIGTAIAGLALVGLKRRSIVGLRSKMS</sequence>
<dbReference type="KEGG" id="cmp:Cha6605_0800"/>
<reference evidence="2 3" key="1">
    <citation type="submission" date="2012-05" db="EMBL/GenBank/DDBJ databases">
        <title>Finished chromosome of genome of Chamaesiphon sp. PCC 6605.</title>
        <authorList>
            <consortium name="US DOE Joint Genome Institute"/>
            <person name="Gugger M."/>
            <person name="Coursin T."/>
            <person name="Rippka R."/>
            <person name="Tandeau De Marsac N."/>
            <person name="Huntemann M."/>
            <person name="Wei C.-L."/>
            <person name="Han J."/>
            <person name="Detter J.C."/>
            <person name="Han C."/>
            <person name="Tapia R."/>
            <person name="Chen A."/>
            <person name="Kyrpides N."/>
            <person name="Mavromatis K."/>
            <person name="Markowitz V."/>
            <person name="Szeto E."/>
            <person name="Ivanova N."/>
            <person name="Pagani I."/>
            <person name="Pati A."/>
            <person name="Goodwin L."/>
            <person name="Nordberg H.P."/>
            <person name="Cantor M.N."/>
            <person name="Hua S.X."/>
            <person name="Woyke T."/>
            <person name="Kerfeld C.A."/>
        </authorList>
    </citation>
    <scope>NUCLEOTIDE SEQUENCE [LARGE SCALE GENOMIC DNA]</scope>
    <source>
        <strain evidence="3">ATCC 27169 / PCC 6605</strain>
    </source>
</reference>
<organism evidence="2 3">
    <name type="scientific">Chamaesiphon minutus (strain ATCC 27169 / PCC 6605)</name>
    <dbReference type="NCBI Taxonomy" id="1173020"/>
    <lineage>
        <taxon>Bacteria</taxon>
        <taxon>Bacillati</taxon>
        <taxon>Cyanobacteriota</taxon>
        <taxon>Cyanophyceae</taxon>
        <taxon>Gomontiellales</taxon>
        <taxon>Chamaesiphonaceae</taxon>
        <taxon>Chamaesiphon</taxon>
    </lineage>
</organism>
<keyword evidence="1" id="KW-0732">Signal</keyword>
<keyword evidence="3" id="KW-1185">Reference proteome</keyword>
<feature type="signal peptide" evidence="1">
    <location>
        <begin position="1"/>
        <end position="23"/>
    </location>
</feature>